<dbReference type="InterPro" id="IPR020583">
    <property type="entry name" value="Inositol_monoP_metal-BS"/>
</dbReference>
<sequence>MNNSDFTLVLDVVYEAGQRLKKYFGNIEAKSYKTSFAADAVTRLDEETERFLEEELKKIDPSIGFTGEEFGTIRKSDRFWLVDPIDGTGLFIRGIWGCTIMLALVENDELIFSIIYDFILNNMYTAEKQEGASLNGLSIHVSNRHLKDAFIYVESDLQKERNRSIYSQLDKVCVVLASYPAGIHFALTAEGKIEGRIGFDPYGKNYDFAPGQLLVKEAGGVVANIGTATFDYKNLNFLAVNKEVYETLTVGKDAIFPIFPRTK</sequence>
<feature type="binding site" evidence="4">
    <location>
        <position position="83"/>
    </location>
    <ligand>
        <name>Mg(2+)</name>
        <dbReference type="ChEBI" id="CHEBI:18420"/>
        <label>1</label>
        <note>catalytic</note>
    </ligand>
</feature>
<dbReference type="Gene3D" id="3.30.540.10">
    <property type="entry name" value="Fructose-1,6-Bisphosphatase, subunit A, domain 1"/>
    <property type="match status" value="1"/>
</dbReference>
<feature type="binding site" evidence="4">
    <location>
        <position position="86"/>
    </location>
    <ligand>
        <name>Mg(2+)</name>
        <dbReference type="ChEBI" id="CHEBI:18420"/>
        <label>1</label>
        <note>catalytic</note>
    </ligand>
</feature>
<dbReference type="GO" id="GO:0007165">
    <property type="term" value="P:signal transduction"/>
    <property type="evidence" value="ECO:0007669"/>
    <property type="project" value="TreeGrafter"/>
</dbReference>
<proteinExistence type="predicted"/>
<accession>A0A1F5MIA7</accession>
<dbReference type="Gene3D" id="3.40.190.80">
    <property type="match status" value="1"/>
</dbReference>
<dbReference type="CDD" id="cd01637">
    <property type="entry name" value="IMPase_like"/>
    <property type="match status" value="1"/>
</dbReference>
<evidence type="ECO:0000256" key="2">
    <source>
        <dbReference type="ARBA" id="ARBA00022801"/>
    </source>
</evidence>
<dbReference type="Proteomes" id="UP000178859">
    <property type="component" value="Unassembled WGS sequence"/>
</dbReference>
<dbReference type="GO" id="GO:0008934">
    <property type="term" value="F:inositol monophosphate 1-phosphatase activity"/>
    <property type="evidence" value="ECO:0007669"/>
    <property type="project" value="TreeGrafter"/>
</dbReference>
<dbReference type="AlphaFoldDB" id="A0A1F5MIA7"/>
<evidence type="ECO:0000256" key="3">
    <source>
        <dbReference type="ARBA" id="ARBA00022842"/>
    </source>
</evidence>
<evidence type="ECO:0000313" key="5">
    <source>
        <dbReference type="EMBL" id="OGE65095.1"/>
    </source>
</evidence>
<comment type="cofactor">
    <cofactor evidence="4">
        <name>Mg(2+)</name>
        <dbReference type="ChEBI" id="CHEBI:18420"/>
    </cofactor>
</comment>
<evidence type="ECO:0000256" key="1">
    <source>
        <dbReference type="ARBA" id="ARBA00022723"/>
    </source>
</evidence>
<dbReference type="GO" id="GO:0006020">
    <property type="term" value="P:inositol metabolic process"/>
    <property type="evidence" value="ECO:0007669"/>
    <property type="project" value="TreeGrafter"/>
</dbReference>
<dbReference type="GO" id="GO:0046872">
    <property type="term" value="F:metal ion binding"/>
    <property type="evidence" value="ECO:0007669"/>
    <property type="project" value="UniProtKB-KW"/>
</dbReference>
<organism evidence="5 6">
    <name type="scientific">Candidatus Daviesbacteria bacterium RIFCSPLOWO2_02_FULL_36_7</name>
    <dbReference type="NCBI Taxonomy" id="1797792"/>
    <lineage>
        <taxon>Bacteria</taxon>
        <taxon>Candidatus Daviesiibacteriota</taxon>
    </lineage>
</organism>
<evidence type="ECO:0000313" key="6">
    <source>
        <dbReference type="Proteomes" id="UP000178859"/>
    </source>
</evidence>
<gene>
    <name evidence="5" type="ORF">A3I48_02440</name>
</gene>
<reference evidence="5 6" key="1">
    <citation type="journal article" date="2016" name="Nat. Commun.">
        <title>Thousands of microbial genomes shed light on interconnected biogeochemical processes in an aquifer system.</title>
        <authorList>
            <person name="Anantharaman K."/>
            <person name="Brown C.T."/>
            <person name="Hug L.A."/>
            <person name="Sharon I."/>
            <person name="Castelle C.J."/>
            <person name="Probst A.J."/>
            <person name="Thomas B.C."/>
            <person name="Singh A."/>
            <person name="Wilkins M.J."/>
            <person name="Karaoz U."/>
            <person name="Brodie E.L."/>
            <person name="Williams K.H."/>
            <person name="Hubbard S.S."/>
            <person name="Banfield J.F."/>
        </authorList>
    </citation>
    <scope>NUCLEOTIDE SEQUENCE [LARGE SCALE GENOMIC DNA]</scope>
</reference>
<keyword evidence="3 4" id="KW-0460">Magnesium</keyword>
<keyword evidence="1 4" id="KW-0479">Metal-binding</keyword>
<dbReference type="PANTHER" id="PTHR20854">
    <property type="entry name" value="INOSITOL MONOPHOSPHATASE"/>
    <property type="match status" value="1"/>
</dbReference>
<dbReference type="PRINTS" id="PR00377">
    <property type="entry name" value="IMPHPHTASES"/>
</dbReference>
<evidence type="ECO:0008006" key="7">
    <source>
        <dbReference type="Google" id="ProtNLM"/>
    </source>
</evidence>
<dbReference type="Pfam" id="PF00459">
    <property type="entry name" value="Inositol_P"/>
    <property type="match status" value="1"/>
</dbReference>
<feature type="binding site" evidence="4">
    <location>
        <position position="85"/>
    </location>
    <ligand>
        <name>Mg(2+)</name>
        <dbReference type="ChEBI" id="CHEBI:18420"/>
        <label>1</label>
        <note>catalytic</note>
    </ligand>
</feature>
<keyword evidence="2" id="KW-0378">Hydrolase</keyword>
<feature type="binding site" evidence="4">
    <location>
        <position position="68"/>
    </location>
    <ligand>
        <name>Mg(2+)</name>
        <dbReference type="ChEBI" id="CHEBI:18420"/>
        <label>1</label>
        <note>catalytic</note>
    </ligand>
</feature>
<feature type="binding site" evidence="4">
    <location>
        <position position="207"/>
    </location>
    <ligand>
        <name>Mg(2+)</name>
        <dbReference type="ChEBI" id="CHEBI:18420"/>
        <label>1</label>
        <note>catalytic</note>
    </ligand>
</feature>
<dbReference type="EMBL" id="MFDT01000001">
    <property type="protein sequence ID" value="OGE65095.1"/>
    <property type="molecule type" value="Genomic_DNA"/>
</dbReference>
<name>A0A1F5MIA7_9BACT</name>
<dbReference type="SUPFAM" id="SSF56655">
    <property type="entry name" value="Carbohydrate phosphatase"/>
    <property type="match status" value="1"/>
</dbReference>
<dbReference type="PANTHER" id="PTHR20854:SF4">
    <property type="entry name" value="INOSITOL-1-MONOPHOSPHATASE-RELATED"/>
    <property type="match status" value="1"/>
</dbReference>
<protein>
    <recommendedName>
        <fullName evidence="7">Inositol monophosphatase</fullName>
    </recommendedName>
</protein>
<dbReference type="PROSITE" id="PS00629">
    <property type="entry name" value="IMP_1"/>
    <property type="match status" value="1"/>
</dbReference>
<comment type="caution">
    <text evidence="5">The sequence shown here is derived from an EMBL/GenBank/DDBJ whole genome shotgun (WGS) entry which is preliminary data.</text>
</comment>
<evidence type="ECO:0000256" key="4">
    <source>
        <dbReference type="PIRSR" id="PIRSR600760-2"/>
    </source>
</evidence>
<dbReference type="InterPro" id="IPR000760">
    <property type="entry name" value="Inositol_monophosphatase-like"/>
</dbReference>